<dbReference type="InterPro" id="IPR010730">
    <property type="entry name" value="HET"/>
</dbReference>
<dbReference type="EMBL" id="KN847001">
    <property type="protein sequence ID" value="KIW87911.1"/>
    <property type="molecule type" value="Genomic_DNA"/>
</dbReference>
<dbReference type="OrthoDB" id="4161705at2759"/>
<dbReference type="PANTHER" id="PTHR33112:SF16">
    <property type="entry name" value="HETEROKARYON INCOMPATIBILITY DOMAIN-CONTAINING PROTEIN"/>
    <property type="match status" value="1"/>
</dbReference>
<organism evidence="2">
    <name type="scientific">Cladophialophora bantiana (strain ATCC 10958 / CBS 173.52 / CDC B-1940 / NIH 8579)</name>
    <name type="common">Xylohypha bantiana</name>
    <dbReference type="NCBI Taxonomy" id="1442370"/>
    <lineage>
        <taxon>Eukaryota</taxon>
        <taxon>Fungi</taxon>
        <taxon>Dikarya</taxon>
        <taxon>Ascomycota</taxon>
        <taxon>Pezizomycotina</taxon>
        <taxon>Eurotiomycetes</taxon>
        <taxon>Chaetothyriomycetidae</taxon>
        <taxon>Chaetothyriales</taxon>
        <taxon>Herpotrichiellaceae</taxon>
        <taxon>Cladophialophora</taxon>
    </lineage>
</organism>
<evidence type="ECO:0000313" key="2">
    <source>
        <dbReference type="EMBL" id="KIW87911.1"/>
    </source>
</evidence>
<protein>
    <recommendedName>
        <fullName evidence="1">Heterokaryon incompatibility domain-containing protein</fullName>
    </recommendedName>
</protein>
<dbReference type="RefSeq" id="XP_016614580.1">
    <property type="nucleotide sequence ID" value="XM_016769207.1"/>
</dbReference>
<sequence>MEHALRTDLEVFPSQLYSPRTYHSCKHCENIVIDLADSFDILVTGVVTVTDTICDVVLASSPESANNAAKDGCALFDMLLLQLQGNFPPSPENGQLVLRVRFKNPGEIYFTRVEYGWSDTTTSNDISLRGFVASNGNRAQPRHPKGFRVIGIVDLLPRKSQYTPAPASAFGPTGEPIMTREHWEDDLESVLMDSKSHLDHCQNNHQCRPRTDEFLPTRLVEICRDHGRVTAKIHIAQKGESVRYAALSYVWGHVKPVVIDGTTMETWAQQLPVAKLPTTLQDALMVTLNLGLRYLWVDCLCILQDDPEDKAREIAKLPQIFENAYVTISAAGSRSCDEGFLPRIGSRASSLLAPRLTMIDLMNNPEQLFVRPSGREFDQDNQPIHKRAWTLQEHALSPRILIFGTGHVKFVCREGSKVISGKDYLRAIRVHLSLPTMNKIHSPRERWYDTVKDYTRRILSDPNDRLPAISGLAQKFSIILEDIYLAGLWKNSLLADLHWFVFDHGSDLVDSAVNRLPGPTWSWATSRSEILFPSDGEINTEASYFATVIDCTVKPAIADLPFGLIISGRLKLKGHFFKARFRSANTSGVSRSYQGKLSGNAGEFGGSITLYPDSNNNAFQNGKDGFVEITCLELSERRFSPWAANRGPMIGFEVWGLLLCKAEVGFQRSGLWTYWYSSKLNWSGERAQMLHLEWKECIRNLREKVVTIT</sequence>
<dbReference type="VEuPathDB" id="FungiDB:Z519_11496"/>
<dbReference type="HOGENOM" id="CLU_002639_6_2_1"/>
<feature type="domain" description="Heterokaryon incompatibility" evidence="1">
    <location>
        <begin position="244"/>
        <end position="393"/>
    </location>
</feature>
<name>A0A0D2ECP8_CLAB1</name>
<dbReference type="Pfam" id="PF06985">
    <property type="entry name" value="HET"/>
    <property type="match status" value="1"/>
</dbReference>
<dbReference type="PANTHER" id="PTHR33112">
    <property type="entry name" value="DOMAIN PROTEIN, PUTATIVE-RELATED"/>
    <property type="match status" value="1"/>
</dbReference>
<proteinExistence type="predicted"/>
<gene>
    <name evidence="2" type="ORF">Z519_11496</name>
</gene>
<dbReference type="AlphaFoldDB" id="A0A0D2ECP8"/>
<evidence type="ECO:0000259" key="1">
    <source>
        <dbReference type="Pfam" id="PF06985"/>
    </source>
</evidence>
<reference evidence="2" key="1">
    <citation type="submission" date="2015-01" db="EMBL/GenBank/DDBJ databases">
        <title>The Genome Sequence of Cladophialophora bantiana CBS 173.52.</title>
        <authorList>
            <consortium name="The Broad Institute Genomics Platform"/>
            <person name="Cuomo C."/>
            <person name="de Hoog S."/>
            <person name="Gorbushina A."/>
            <person name="Stielow B."/>
            <person name="Teixiera M."/>
            <person name="Abouelleil A."/>
            <person name="Chapman S.B."/>
            <person name="Priest M."/>
            <person name="Young S.K."/>
            <person name="Wortman J."/>
            <person name="Nusbaum C."/>
            <person name="Birren B."/>
        </authorList>
    </citation>
    <scope>NUCLEOTIDE SEQUENCE [LARGE SCALE GENOMIC DNA]</scope>
    <source>
        <strain evidence="2">CBS 173.52</strain>
    </source>
</reference>
<dbReference type="GeneID" id="27704424"/>
<accession>A0A0D2ECP8</accession>